<dbReference type="AlphaFoldDB" id="L2GW47"/>
<dbReference type="VEuPathDB" id="MicrosporidiaDB:VCUG_00696"/>
<feature type="region of interest" description="Disordered" evidence="1">
    <location>
        <begin position="119"/>
        <end position="193"/>
    </location>
</feature>
<dbReference type="InParanoid" id="L2GW47"/>
<proteinExistence type="predicted"/>
<organism evidence="2 3">
    <name type="scientific">Vavraia culicis (isolate floridensis)</name>
    <name type="common">Microsporidian parasite</name>
    <dbReference type="NCBI Taxonomy" id="948595"/>
    <lineage>
        <taxon>Eukaryota</taxon>
        <taxon>Fungi</taxon>
        <taxon>Fungi incertae sedis</taxon>
        <taxon>Microsporidia</taxon>
        <taxon>Pleistophoridae</taxon>
        <taxon>Vavraia</taxon>
    </lineage>
</organism>
<dbReference type="HOGENOM" id="CLU_1050483_0_0_1"/>
<gene>
    <name evidence="2" type="ORF">VCUG_00696</name>
</gene>
<evidence type="ECO:0000313" key="2">
    <source>
        <dbReference type="EMBL" id="ELA47854.1"/>
    </source>
</evidence>
<accession>L2GW47</accession>
<dbReference type="GeneID" id="19878581"/>
<feature type="compositionally biased region" description="Polar residues" evidence="1">
    <location>
        <begin position="133"/>
        <end position="142"/>
    </location>
</feature>
<reference evidence="3" key="1">
    <citation type="submission" date="2011-03" db="EMBL/GenBank/DDBJ databases">
        <title>The genome sequence of Vavraia culicis strain floridensis.</title>
        <authorList>
            <consortium name="The Broad Institute Genome Sequencing Platform"/>
            <person name="Cuomo C."/>
            <person name="Becnel J."/>
            <person name="Sanscrainte N."/>
            <person name="Young S.K."/>
            <person name="Zeng Q."/>
            <person name="Gargeya S."/>
            <person name="Fitzgerald M."/>
            <person name="Haas B."/>
            <person name="Abouelleil A."/>
            <person name="Alvarado L."/>
            <person name="Arachchi H.M."/>
            <person name="Berlin A."/>
            <person name="Chapman S.B."/>
            <person name="Gearin G."/>
            <person name="Goldberg J."/>
            <person name="Griggs A."/>
            <person name="Gujja S."/>
            <person name="Hansen M."/>
            <person name="Heiman D."/>
            <person name="Howarth C."/>
            <person name="Larimer J."/>
            <person name="Lui A."/>
            <person name="MacDonald P.J.P."/>
            <person name="McCowen C."/>
            <person name="Montmayeur A."/>
            <person name="Murphy C."/>
            <person name="Neiman D."/>
            <person name="Pearson M."/>
            <person name="Priest M."/>
            <person name="Roberts A."/>
            <person name="Saif S."/>
            <person name="Shea T."/>
            <person name="Sisk P."/>
            <person name="Stolte C."/>
            <person name="Sykes S."/>
            <person name="Wortman J."/>
            <person name="Nusbaum C."/>
            <person name="Birren B."/>
        </authorList>
    </citation>
    <scope>NUCLEOTIDE SEQUENCE [LARGE SCALE GENOMIC DNA]</scope>
    <source>
        <strain evidence="3">floridensis</strain>
    </source>
</reference>
<dbReference type="OrthoDB" id="10488502at2759"/>
<dbReference type="Proteomes" id="UP000011081">
    <property type="component" value="Unassembled WGS sequence"/>
</dbReference>
<name>L2GW47_VAVCU</name>
<protein>
    <submittedName>
        <fullName evidence="2">Uncharacterized protein</fullName>
    </submittedName>
</protein>
<feature type="compositionally biased region" description="Basic and acidic residues" evidence="1">
    <location>
        <begin position="145"/>
        <end position="177"/>
    </location>
</feature>
<sequence>MIGKKRYELLEKILMLRFDPEMNKEFNKNRKDSKNHKLLWTKIAENIENIDDPLVVQNIFNNFMKNCRKKMKEEKLGKSCEKWIYYDLVKKYMSYQMDSLEQFGKEAIEKNSTEKIRVDVSGTGTNKGEESIVSGTDTSILSSAHGEESPEKHEEVKCDTIKVELQKDTANAPDRDTNSSTSLKQRDDRKKTSYIHKNTVKTDETSVLTFLNPGKSKILNLINERDALIKQLLLSQDVCESLIREIAKKDSMIQELLSDRNERMILISRVKERLF</sequence>
<dbReference type="EMBL" id="GL877411">
    <property type="protein sequence ID" value="ELA47854.1"/>
    <property type="molecule type" value="Genomic_DNA"/>
</dbReference>
<evidence type="ECO:0000256" key="1">
    <source>
        <dbReference type="SAM" id="MobiDB-lite"/>
    </source>
</evidence>
<keyword evidence="3" id="KW-1185">Reference proteome</keyword>
<dbReference type="RefSeq" id="XP_008073717.1">
    <property type="nucleotide sequence ID" value="XM_008075526.1"/>
</dbReference>
<evidence type="ECO:0000313" key="3">
    <source>
        <dbReference type="Proteomes" id="UP000011081"/>
    </source>
</evidence>
<dbReference type="OMA" id="NAGKSCK"/>